<evidence type="ECO:0000313" key="2">
    <source>
        <dbReference type="EMBL" id="QEC68897.1"/>
    </source>
</evidence>
<dbReference type="AlphaFoldDB" id="A0A5B8VBK6"/>
<organism evidence="2 3">
    <name type="scientific">Panacibacter ginsenosidivorans</name>
    <dbReference type="NCBI Taxonomy" id="1813871"/>
    <lineage>
        <taxon>Bacteria</taxon>
        <taxon>Pseudomonadati</taxon>
        <taxon>Bacteroidota</taxon>
        <taxon>Chitinophagia</taxon>
        <taxon>Chitinophagales</taxon>
        <taxon>Chitinophagaceae</taxon>
        <taxon>Panacibacter</taxon>
    </lineage>
</organism>
<dbReference type="Proteomes" id="UP000321533">
    <property type="component" value="Chromosome"/>
</dbReference>
<keyword evidence="3" id="KW-1185">Reference proteome</keyword>
<name>A0A5B8VBK6_9BACT</name>
<evidence type="ECO:0000256" key="1">
    <source>
        <dbReference type="SAM" id="SignalP"/>
    </source>
</evidence>
<dbReference type="KEGG" id="pgin:FRZ67_16860"/>
<feature type="chain" id="PRO_5022721254" evidence="1">
    <location>
        <begin position="21"/>
        <end position="173"/>
    </location>
</feature>
<protein>
    <submittedName>
        <fullName evidence="2">Uncharacterized protein</fullName>
    </submittedName>
</protein>
<dbReference type="OrthoDB" id="670375at2"/>
<gene>
    <name evidence="2" type="ORF">FRZ67_16860</name>
</gene>
<dbReference type="PROSITE" id="PS51257">
    <property type="entry name" value="PROKAR_LIPOPROTEIN"/>
    <property type="match status" value="1"/>
</dbReference>
<keyword evidence="1" id="KW-0732">Signal</keyword>
<accession>A0A5B8VBK6</accession>
<sequence length="173" mass="18721">MKFYCTTIIAILLFSSCLKQSIPDAMLGKHGGGTATLSYEFNGEAVNISVPDADNQMPGNYKLACTKSGFYYLEAIGGGEFAFTFFTDSLTVGNYKYTSGDIFVTDYNNHPSFVHYPGDNINFNITSYSNGHISGNFSGVLTPLITPGTPDIYGTQGSVLITNGSFENVPVFY</sequence>
<feature type="signal peptide" evidence="1">
    <location>
        <begin position="1"/>
        <end position="20"/>
    </location>
</feature>
<evidence type="ECO:0000313" key="3">
    <source>
        <dbReference type="Proteomes" id="UP000321533"/>
    </source>
</evidence>
<proteinExistence type="predicted"/>
<dbReference type="EMBL" id="CP042435">
    <property type="protein sequence ID" value="QEC68897.1"/>
    <property type="molecule type" value="Genomic_DNA"/>
</dbReference>
<dbReference type="RefSeq" id="WP_147191393.1">
    <property type="nucleotide sequence ID" value="NZ_CP042435.1"/>
</dbReference>
<reference evidence="2 3" key="1">
    <citation type="journal article" date="2016" name="Int. J. Syst. Evol. Microbiol.">
        <title>Panacibacter ginsenosidivorans gen. nov., sp. nov., with ginsenoside converting activity isolated from soil of a ginseng field.</title>
        <authorList>
            <person name="Siddiqi M.Z."/>
            <person name="Muhammad Shafi S."/>
            <person name="Choi K.D."/>
            <person name="Im W.T."/>
        </authorList>
    </citation>
    <scope>NUCLEOTIDE SEQUENCE [LARGE SCALE GENOMIC DNA]</scope>
    <source>
        <strain evidence="2 3">Gsoil1550</strain>
    </source>
</reference>